<evidence type="ECO:0000259" key="20">
    <source>
        <dbReference type="PROSITE" id="PS50927"/>
    </source>
</evidence>
<proteinExistence type="predicted"/>
<dbReference type="EC" id="2.7.11.1" evidence="2"/>
<dbReference type="InterPro" id="IPR001480">
    <property type="entry name" value="Bulb-type_lectin_dom"/>
</dbReference>
<dbReference type="GO" id="GO:0030246">
    <property type="term" value="F:carbohydrate binding"/>
    <property type="evidence" value="ECO:0007669"/>
    <property type="project" value="UniProtKB-KW"/>
</dbReference>
<evidence type="ECO:0000256" key="11">
    <source>
        <dbReference type="ARBA" id="ARBA00022777"/>
    </source>
</evidence>
<keyword evidence="14" id="KW-0472">Membrane</keyword>
<keyword evidence="9" id="KW-0430">Lectin</keyword>
<keyword evidence="12" id="KW-0067">ATP-binding</keyword>
<keyword evidence="11" id="KW-0418">Kinase</keyword>
<evidence type="ECO:0000256" key="8">
    <source>
        <dbReference type="ARBA" id="ARBA00022729"/>
    </source>
</evidence>
<dbReference type="CDD" id="cd00028">
    <property type="entry name" value="B_lectin"/>
    <property type="match status" value="1"/>
</dbReference>
<organism evidence="21 22">
    <name type="scientific">Microthlaspi erraticum</name>
    <dbReference type="NCBI Taxonomy" id="1685480"/>
    <lineage>
        <taxon>Eukaryota</taxon>
        <taxon>Viridiplantae</taxon>
        <taxon>Streptophyta</taxon>
        <taxon>Embryophyta</taxon>
        <taxon>Tracheophyta</taxon>
        <taxon>Spermatophyta</taxon>
        <taxon>Magnoliopsida</taxon>
        <taxon>eudicotyledons</taxon>
        <taxon>Gunneridae</taxon>
        <taxon>Pentapetalae</taxon>
        <taxon>rosids</taxon>
        <taxon>malvids</taxon>
        <taxon>Brassicales</taxon>
        <taxon>Brassicaceae</taxon>
        <taxon>Coluteocarpeae</taxon>
        <taxon>Microthlaspi</taxon>
    </lineage>
</organism>
<evidence type="ECO:0000256" key="4">
    <source>
        <dbReference type="ARBA" id="ARBA00022527"/>
    </source>
</evidence>
<evidence type="ECO:0000256" key="17">
    <source>
        <dbReference type="ARBA" id="ARBA00023180"/>
    </source>
</evidence>
<comment type="caution">
    <text evidence="21">The sequence shown here is derived from an EMBL/GenBank/DDBJ whole genome shotgun (WGS) entry which is preliminary data.</text>
</comment>
<evidence type="ECO:0000256" key="13">
    <source>
        <dbReference type="ARBA" id="ARBA00022989"/>
    </source>
</evidence>
<evidence type="ECO:0000256" key="10">
    <source>
        <dbReference type="ARBA" id="ARBA00022741"/>
    </source>
</evidence>
<evidence type="ECO:0000256" key="15">
    <source>
        <dbReference type="ARBA" id="ARBA00023157"/>
    </source>
</evidence>
<dbReference type="PROSITE" id="PS50927">
    <property type="entry name" value="BULB_LECTIN"/>
    <property type="match status" value="1"/>
</dbReference>
<dbReference type="GO" id="GO:0005524">
    <property type="term" value="F:ATP binding"/>
    <property type="evidence" value="ECO:0007669"/>
    <property type="project" value="UniProtKB-KW"/>
</dbReference>
<evidence type="ECO:0000256" key="6">
    <source>
        <dbReference type="ARBA" id="ARBA00022679"/>
    </source>
</evidence>
<evidence type="ECO:0000256" key="3">
    <source>
        <dbReference type="ARBA" id="ARBA00022475"/>
    </source>
</evidence>
<evidence type="ECO:0000256" key="7">
    <source>
        <dbReference type="ARBA" id="ARBA00022692"/>
    </source>
</evidence>
<evidence type="ECO:0000256" key="12">
    <source>
        <dbReference type="ARBA" id="ARBA00022840"/>
    </source>
</evidence>
<keyword evidence="22" id="KW-1185">Reference proteome</keyword>
<dbReference type="PANTHER" id="PTHR32444">
    <property type="entry name" value="BULB-TYPE LECTIN DOMAIN-CONTAINING PROTEIN"/>
    <property type="match status" value="1"/>
</dbReference>
<keyword evidence="15" id="KW-1015">Disulfide bond</keyword>
<comment type="subcellular location">
    <subcellularLocation>
        <location evidence="1">Cell membrane</location>
        <topology evidence="1">Single-pass type I membrane protein</topology>
    </subcellularLocation>
</comment>
<evidence type="ECO:0000313" key="21">
    <source>
        <dbReference type="EMBL" id="CAA7052462.1"/>
    </source>
</evidence>
<feature type="domain" description="Bulb-type lectin" evidence="20">
    <location>
        <begin position="54"/>
        <end position="178"/>
    </location>
</feature>
<keyword evidence="17" id="KW-0325">Glycoprotein</keyword>
<dbReference type="EMBL" id="CACVBM020001496">
    <property type="protein sequence ID" value="CAA7052462.1"/>
    <property type="molecule type" value="Genomic_DNA"/>
</dbReference>
<evidence type="ECO:0000256" key="1">
    <source>
        <dbReference type="ARBA" id="ARBA00004251"/>
    </source>
</evidence>
<dbReference type="AlphaFoldDB" id="A0A6D2KH27"/>
<dbReference type="OrthoDB" id="1936886at2759"/>
<protein>
    <recommendedName>
        <fullName evidence="2">non-specific serine/threonine protein kinase</fullName>
        <ecNumber evidence="2">2.7.11.1</ecNumber>
    </recommendedName>
</protein>
<dbReference type="SMART" id="SM00108">
    <property type="entry name" value="B_lectin"/>
    <property type="match status" value="1"/>
</dbReference>
<dbReference type="Gene3D" id="2.90.10.10">
    <property type="entry name" value="Bulb-type lectin domain"/>
    <property type="match status" value="1"/>
</dbReference>
<keyword evidence="5" id="KW-0597">Phosphoprotein</keyword>
<dbReference type="InterPro" id="IPR036426">
    <property type="entry name" value="Bulb-type_lectin_dom_sf"/>
</dbReference>
<keyword evidence="10" id="KW-0547">Nucleotide-binding</keyword>
<evidence type="ECO:0000256" key="18">
    <source>
        <dbReference type="ARBA" id="ARBA00047899"/>
    </source>
</evidence>
<evidence type="ECO:0000313" key="22">
    <source>
        <dbReference type="Proteomes" id="UP000467841"/>
    </source>
</evidence>
<accession>A0A6D2KH27</accession>
<keyword evidence="3" id="KW-1003">Cell membrane</keyword>
<comment type="catalytic activity">
    <reaction evidence="19">
        <text>L-seryl-[protein] + ATP = O-phospho-L-seryl-[protein] + ADP + H(+)</text>
        <dbReference type="Rhea" id="RHEA:17989"/>
        <dbReference type="Rhea" id="RHEA-COMP:9863"/>
        <dbReference type="Rhea" id="RHEA-COMP:11604"/>
        <dbReference type="ChEBI" id="CHEBI:15378"/>
        <dbReference type="ChEBI" id="CHEBI:29999"/>
        <dbReference type="ChEBI" id="CHEBI:30616"/>
        <dbReference type="ChEBI" id="CHEBI:83421"/>
        <dbReference type="ChEBI" id="CHEBI:456216"/>
        <dbReference type="EC" id="2.7.11.1"/>
    </reaction>
</comment>
<keyword evidence="16" id="KW-0675">Receptor</keyword>
<keyword evidence="8" id="KW-0732">Signal</keyword>
<evidence type="ECO:0000256" key="5">
    <source>
        <dbReference type="ARBA" id="ARBA00022553"/>
    </source>
</evidence>
<dbReference type="GO" id="GO:0005886">
    <property type="term" value="C:plasma membrane"/>
    <property type="evidence" value="ECO:0007669"/>
    <property type="project" value="UniProtKB-SubCell"/>
</dbReference>
<keyword evidence="7" id="KW-0812">Transmembrane</keyword>
<evidence type="ECO:0000256" key="2">
    <source>
        <dbReference type="ARBA" id="ARBA00012513"/>
    </source>
</evidence>
<name>A0A6D2KH27_9BRAS</name>
<dbReference type="Pfam" id="PF01453">
    <property type="entry name" value="B_lectin"/>
    <property type="match status" value="1"/>
</dbReference>
<reference evidence="21" key="1">
    <citation type="submission" date="2020-01" db="EMBL/GenBank/DDBJ databases">
        <authorList>
            <person name="Mishra B."/>
        </authorList>
    </citation>
    <scope>NUCLEOTIDE SEQUENCE [LARGE SCALE GENOMIC DNA]</scope>
</reference>
<dbReference type="GO" id="GO:0004674">
    <property type="term" value="F:protein serine/threonine kinase activity"/>
    <property type="evidence" value="ECO:0007669"/>
    <property type="project" value="UniProtKB-KW"/>
</dbReference>
<dbReference type="PANTHER" id="PTHR32444:SF128">
    <property type="entry name" value="CURCULIN-LIKE (MANNOSE-BINDING) LECTIN FAMILY PROTEIN"/>
    <property type="match status" value="1"/>
</dbReference>
<keyword evidence="6" id="KW-0808">Transferase</keyword>
<evidence type="ECO:0000256" key="19">
    <source>
        <dbReference type="ARBA" id="ARBA00048679"/>
    </source>
</evidence>
<sequence>MESIEFSITKMRALCRKQTKLLYFNGLARAKGSVFSTLCVIVAGAYSGQSCCERDRLLQGQYLKDGEELVSSFNIFKLKFFSFNNSSNRYLGIWYNSLYLNDIQDRAVWIANRNNPVPGPSGSLTVDSLGRLKILTGASTLLELSSTETTGNATLTLLDSGNLQLQEMDPDGSTRRVLWQILTIRRIRFSLG</sequence>
<keyword evidence="13" id="KW-1133">Transmembrane helix</keyword>
<evidence type="ECO:0000256" key="9">
    <source>
        <dbReference type="ARBA" id="ARBA00022734"/>
    </source>
</evidence>
<dbReference type="FunFam" id="2.90.10.10:FF:000009">
    <property type="entry name" value="Receptor-like serine/threonine-protein kinase SD1-8"/>
    <property type="match status" value="1"/>
</dbReference>
<evidence type="ECO:0000256" key="16">
    <source>
        <dbReference type="ARBA" id="ARBA00023170"/>
    </source>
</evidence>
<keyword evidence="4" id="KW-0723">Serine/threonine-protein kinase</keyword>
<comment type="catalytic activity">
    <reaction evidence="18">
        <text>L-threonyl-[protein] + ATP = O-phospho-L-threonyl-[protein] + ADP + H(+)</text>
        <dbReference type="Rhea" id="RHEA:46608"/>
        <dbReference type="Rhea" id="RHEA-COMP:11060"/>
        <dbReference type="Rhea" id="RHEA-COMP:11605"/>
        <dbReference type="ChEBI" id="CHEBI:15378"/>
        <dbReference type="ChEBI" id="CHEBI:30013"/>
        <dbReference type="ChEBI" id="CHEBI:30616"/>
        <dbReference type="ChEBI" id="CHEBI:61977"/>
        <dbReference type="ChEBI" id="CHEBI:456216"/>
        <dbReference type="EC" id="2.7.11.1"/>
    </reaction>
</comment>
<dbReference type="Proteomes" id="UP000467841">
    <property type="component" value="Unassembled WGS sequence"/>
</dbReference>
<dbReference type="SUPFAM" id="SSF51110">
    <property type="entry name" value="alpha-D-mannose-specific plant lectins"/>
    <property type="match status" value="1"/>
</dbReference>
<evidence type="ECO:0000256" key="14">
    <source>
        <dbReference type="ARBA" id="ARBA00023136"/>
    </source>
</evidence>
<gene>
    <name evidence="21" type="ORF">MERR_LOCUS39697</name>
</gene>